<dbReference type="EMBL" id="JAFNEN010000748">
    <property type="protein sequence ID" value="KAG8177798.1"/>
    <property type="molecule type" value="Genomic_DNA"/>
</dbReference>
<dbReference type="AlphaFoldDB" id="A0AAV6U1Y6"/>
<dbReference type="Proteomes" id="UP000827092">
    <property type="component" value="Unassembled WGS sequence"/>
</dbReference>
<feature type="region of interest" description="Disordered" evidence="1">
    <location>
        <begin position="1"/>
        <end position="66"/>
    </location>
</feature>
<protein>
    <submittedName>
        <fullName evidence="2">Uncharacterized protein</fullName>
    </submittedName>
</protein>
<gene>
    <name evidence="2" type="ORF">JTE90_021131</name>
</gene>
<feature type="compositionally biased region" description="Polar residues" evidence="1">
    <location>
        <begin position="49"/>
        <end position="59"/>
    </location>
</feature>
<reference evidence="2 3" key="1">
    <citation type="journal article" date="2022" name="Nat. Ecol. Evol.">
        <title>A masculinizing supergene underlies an exaggerated male reproductive morph in a spider.</title>
        <authorList>
            <person name="Hendrickx F."/>
            <person name="De Corte Z."/>
            <person name="Sonet G."/>
            <person name="Van Belleghem S.M."/>
            <person name="Kostlbacher S."/>
            <person name="Vangestel C."/>
        </authorList>
    </citation>
    <scope>NUCLEOTIDE SEQUENCE [LARGE SCALE GENOMIC DNA]</scope>
    <source>
        <strain evidence="2">W744_W776</strain>
    </source>
</reference>
<organism evidence="2 3">
    <name type="scientific">Oedothorax gibbosus</name>
    <dbReference type="NCBI Taxonomy" id="931172"/>
    <lineage>
        <taxon>Eukaryota</taxon>
        <taxon>Metazoa</taxon>
        <taxon>Ecdysozoa</taxon>
        <taxon>Arthropoda</taxon>
        <taxon>Chelicerata</taxon>
        <taxon>Arachnida</taxon>
        <taxon>Araneae</taxon>
        <taxon>Araneomorphae</taxon>
        <taxon>Entelegynae</taxon>
        <taxon>Araneoidea</taxon>
        <taxon>Linyphiidae</taxon>
        <taxon>Erigoninae</taxon>
        <taxon>Oedothorax</taxon>
    </lineage>
</organism>
<feature type="compositionally biased region" description="Polar residues" evidence="1">
    <location>
        <begin position="24"/>
        <end position="37"/>
    </location>
</feature>
<accession>A0AAV6U1Y6</accession>
<evidence type="ECO:0000313" key="3">
    <source>
        <dbReference type="Proteomes" id="UP000827092"/>
    </source>
</evidence>
<proteinExistence type="predicted"/>
<sequence>MRMYHLNSGDGGSSHQNHKKASSQKRAPQTERTQVTNKGDGRRTHKSASTRQVALQNNCKKTRTTHVVGTTECKLPKEGVA</sequence>
<keyword evidence="3" id="KW-1185">Reference proteome</keyword>
<comment type="caution">
    <text evidence="2">The sequence shown here is derived from an EMBL/GenBank/DDBJ whole genome shotgun (WGS) entry which is preliminary data.</text>
</comment>
<evidence type="ECO:0000313" key="2">
    <source>
        <dbReference type="EMBL" id="KAG8177798.1"/>
    </source>
</evidence>
<name>A0AAV6U1Y6_9ARAC</name>
<evidence type="ECO:0000256" key="1">
    <source>
        <dbReference type="SAM" id="MobiDB-lite"/>
    </source>
</evidence>